<keyword evidence="1" id="KW-1133">Transmembrane helix</keyword>
<gene>
    <name evidence="2" type="ORF">HRG_07401</name>
</gene>
<feature type="transmembrane region" description="Helical" evidence="1">
    <location>
        <begin position="20"/>
        <end position="42"/>
    </location>
</feature>
<accession>A0A9P8SFV6</accession>
<dbReference type="InterPro" id="IPR017850">
    <property type="entry name" value="Alkaline_phosphatase_core_sf"/>
</dbReference>
<feature type="transmembrane region" description="Helical" evidence="1">
    <location>
        <begin position="114"/>
        <end position="137"/>
    </location>
</feature>
<feature type="transmembrane region" description="Helical" evidence="1">
    <location>
        <begin position="143"/>
        <end position="163"/>
    </location>
</feature>
<sequence length="600" mass="68258">MLRTWSKLGNHSLRMPALRFISAALLVLAFSAASVHFYLLSLTGGDLEWIKQHMGTLGVELVLSVLLYSAAITLVYTLRLPRAWRLVLGVILVVKLALVRAADRGESFARHGNYNMILFVVLAVPLNLVVFATVLLYRSTRHFWRIAGAFVVSLLLLTSVSLVRQRARWRAGFLGRGYQPDAAACRLPELSLPSIDFDARLTQHDALLTIDGCPPGLPVSYDVLPDTRSWPASEKKEYVLNRMIVQRTVRREYTGRVRLDVRSTETVIARCGHEEKLLLRVARTLPPARVSQGRTETQRPNILLLSFDAVSRRGFHRRLRRTSKLLEELHEPGRRQLYQFFRSHAVGFNTDDNSRSMYTGTIRRSGVDPVWQQFRDAGYVVAHTDTSCQDWSSQYEDRNTSITAVDHEMLGPACWPPYFALRSNPYGNFNGPFSIRRRCAFGDYVHAWNFDFARRVRDAYPDWPSLLSVNFIEGHEGTGEVLATVDRQLHDFLAELRDDGSLDNTIVLFFADHGLHMGLNFSSRKMAASSTRTHDGLLANEQALVTHYNTHCTLRVLADMEQWPPSRDSPYWDMSLFEPQPRNLTCEAAGIRSIYCQCEE</sequence>
<dbReference type="EMBL" id="JAIZPD010000008">
    <property type="protein sequence ID" value="KAH0961323.1"/>
    <property type="molecule type" value="Genomic_DNA"/>
</dbReference>
<keyword evidence="3" id="KW-1185">Reference proteome</keyword>
<dbReference type="AlphaFoldDB" id="A0A9P8SFV6"/>
<reference evidence="2" key="1">
    <citation type="submission" date="2021-09" db="EMBL/GenBank/DDBJ databases">
        <title>A high-quality genome of the endoparasitic fungus Hirsutella rhossiliensis with a comparison of Hirsutella genomes reveals transposable elements contributing to genome size variation.</title>
        <authorList>
            <person name="Lin R."/>
            <person name="Jiao Y."/>
            <person name="Sun X."/>
            <person name="Ling J."/>
            <person name="Xie B."/>
            <person name="Cheng X."/>
        </authorList>
    </citation>
    <scope>NUCLEOTIDE SEQUENCE</scope>
    <source>
        <strain evidence="2">HR02</strain>
    </source>
</reference>
<dbReference type="GeneID" id="68356530"/>
<dbReference type="RefSeq" id="XP_044718836.1">
    <property type="nucleotide sequence ID" value="XM_044865872.1"/>
</dbReference>
<dbReference type="PANTHER" id="PTHR10974">
    <property type="entry name" value="FI08016P-RELATED"/>
    <property type="match status" value="1"/>
</dbReference>
<dbReference type="Gene3D" id="3.40.720.10">
    <property type="entry name" value="Alkaline Phosphatase, subunit A"/>
    <property type="match status" value="1"/>
</dbReference>
<dbReference type="OrthoDB" id="5410197at2759"/>
<keyword evidence="1" id="KW-0472">Membrane</keyword>
<evidence type="ECO:0000256" key="1">
    <source>
        <dbReference type="SAM" id="Phobius"/>
    </source>
</evidence>
<comment type="caution">
    <text evidence="2">The sequence shown here is derived from an EMBL/GenBank/DDBJ whole genome shotgun (WGS) entry which is preliminary data.</text>
</comment>
<dbReference type="Pfam" id="PF02995">
    <property type="entry name" value="DUF229"/>
    <property type="match status" value="2"/>
</dbReference>
<dbReference type="Proteomes" id="UP000824596">
    <property type="component" value="Unassembled WGS sequence"/>
</dbReference>
<proteinExistence type="predicted"/>
<dbReference type="SUPFAM" id="SSF53649">
    <property type="entry name" value="Alkaline phosphatase-like"/>
    <property type="match status" value="1"/>
</dbReference>
<evidence type="ECO:0000313" key="2">
    <source>
        <dbReference type="EMBL" id="KAH0961323.1"/>
    </source>
</evidence>
<keyword evidence="1" id="KW-0812">Transmembrane</keyword>
<evidence type="ECO:0000313" key="3">
    <source>
        <dbReference type="Proteomes" id="UP000824596"/>
    </source>
</evidence>
<dbReference type="PANTHER" id="PTHR10974:SF1">
    <property type="entry name" value="FI08016P-RELATED"/>
    <property type="match status" value="1"/>
</dbReference>
<feature type="transmembrane region" description="Helical" evidence="1">
    <location>
        <begin position="83"/>
        <end position="102"/>
    </location>
</feature>
<organism evidence="2 3">
    <name type="scientific">Hirsutella rhossiliensis</name>
    <dbReference type="NCBI Taxonomy" id="111463"/>
    <lineage>
        <taxon>Eukaryota</taxon>
        <taxon>Fungi</taxon>
        <taxon>Dikarya</taxon>
        <taxon>Ascomycota</taxon>
        <taxon>Pezizomycotina</taxon>
        <taxon>Sordariomycetes</taxon>
        <taxon>Hypocreomycetidae</taxon>
        <taxon>Hypocreales</taxon>
        <taxon>Ophiocordycipitaceae</taxon>
        <taxon>Hirsutella</taxon>
    </lineage>
</organism>
<dbReference type="InterPro" id="IPR004245">
    <property type="entry name" value="DUF229"/>
</dbReference>
<feature type="transmembrane region" description="Helical" evidence="1">
    <location>
        <begin position="54"/>
        <end position="77"/>
    </location>
</feature>
<protein>
    <submittedName>
        <fullName evidence="2">Sulfatase domain-containing protein</fullName>
    </submittedName>
</protein>
<name>A0A9P8SFV6_9HYPO</name>